<dbReference type="PANTHER" id="PTHR31896">
    <property type="entry name" value="FAMILY REGULATORY PROTEIN, PUTATIVE (AFU_ORTHOLOGUE AFUA_3G14730)-RELATED"/>
    <property type="match status" value="1"/>
</dbReference>
<evidence type="ECO:0000313" key="2">
    <source>
        <dbReference type="EMBL" id="KAF4336783.1"/>
    </source>
</evidence>
<dbReference type="EMBL" id="PVQB02000470">
    <property type="protein sequence ID" value="KAF4336783.1"/>
    <property type="molecule type" value="Genomic_DNA"/>
</dbReference>
<reference evidence="2" key="1">
    <citation type="journal article" date="2017" name="Mycologia">
        <title>Fusarium algeriense, sp. nov., a novel toxigenic crown rot pathogen of durum wheat from Algeria is nested in the Fusarium burgessii species complex.</title>
        <authorList>
            <person name="Laraba I."/>
            <person name="Keddad A."/>
            <person name="Boureghda H."/>
            <person name="Abdallah N."/>
            <person name="Vaughan M.M."/>
            <person name="Proctor R.H."/>
            <person name="Busman M."/>
            <person name="O'Donnell K."/>
        </authorList>
    </citation>
    <scope>NUCLEOTIDE SEQUENCE</scope>
    <source>
        <strain evidence="2">NRRL 25174</strain>
    </source>
</reference>
<organism evidence="2 3">
    <name type="scientific">Fusarium beomiforme</name>
    <dbReference type="NCBI Taxonomy" id="44412"/>
    <lineage>
        <taxon>Eukaryota</taxon>
        <taxon>Fungi</taxon>
        <taxon>Dikarya</taxon>
        <taxon>Ascomycota</taxon>
        <taxon>Pezizomycotina</taxon>
        <taxon>Sordariomycetes</taxon>
        <taxon>Hypocreomycetidae</taxon>
        <taxon>Hypocreales</taxon>
        <taxon>Nectriaceae</taxon>
        <taxon>Fusarium</taxon>
        <taxon>Fusarium burgessii species complex</taxon>
    </lineage>
</organism>
<dbReference type="OrthoDB" id="1862401at2759"/>
<evidence type="ECO:0000313" key="3">
    <source>
        <dbReference type="Proteomes" id="UP000730481"/>
    </source>
</evidence>
<proteinExistence type="predicted"/>
<protein>
    <submittedName>
        <fullName evidence="2">Trichothecene 3-o-acetyltransferase</fullName>
    </submittedName>
</protein>
<dbReference type="InterPro" id="IPR051283">
    <property type="entry name" value="Sec_Metabolite_Acyltrans"/>
</dbReference>
<keyword evidence="1" id="KW-0808">Transferase</keyword>
<dbReference type="Pfam" id="PF02458">
    <property type="entry name" value="Transferase"/>
    <property type="match status" value="1"/>
</dbReference>
<comment type="caution">
    <text evidence="2">The sequence shown here is derived from an EMBL/GenBank/DDBJ whole genome shotgun (WGS) entry which is preliminary data.</text>
</comment>
<dbReference type="InterPro" id="IPR023213">
    <property type="entry name" value="CAT-like_dom_sf"/>
</dbReference>
<dbReference type="GO" id="GO:0016740">
    <property type="term" value="F:transferase activity"/>
    <property type="evidence" value="ECO:0007669"/>
    <property type="project" value="UniProtKB-KW"/>
</dbReference>
<dbReference type="AlphaFoldDB" id="A0A9P5ADR9"/>
<dbReference type="Gene3D" id="3.30.559.10">
    <property type="entry name" value="Chloramphenicol acetyltransferase-like domain"/>
    <property type="match status" value="2"/>
</dbReference>
<gene>
    <name evidence="2" type="ORF">FBEOM_9340</name>
</gene>
<keyword evidence="3" id="KW-1185">Reference proteome</keyword>
<name>A0A9P5ADR9_9HYPO</name>
<sequence length="491" mass="54879">MSSSIPYTPSPSFTTTIIQPQPSSQGKVVRLSAIDQIAPRDYISSCMFFSLSPATDKRQIFHLFERALVNTISDIPELACCVRQPSDNAREEVELFFDSGQGARINYRDYTSPELRRFWRFGTFQQLEREHFPLNIPRQIVFGTSAKLAQGVSIPALVVQCNFIPGGLILGTCLHHVAGDGMCNLILHKTMGMHLAAVTKGLDIHSCPITPLDRSSVVEGEQGVTLEEFPDWKLTEDSSSFLNPTDYEPSEVQSVEHAIFSISENKLASIKEHVLNGTTNTKLSTNEAVCAFLWRHVVLARQINPHEYSEAKLSITVDSRERMENPPLPSNYWGNFAEPNAVARASVSRLQHPATGEAKDNIYVDLASSIKRAIAAVNDKAVRRLVGLLNQMPKSTSLTWNVDRYPGPDMLIVCLQAHRYNDIFFGRDLGYPSAIRITVGDTEGKPDGRCIILPPRHAEDQGLELLLQYDSSTLERLESNEEFGKFFVRRN</sequence>
<dbReference type="PANTHER" id="PTHR31896:SF64">
    <property type="entry name" value="TRICHOTHECENE 3-O-ACETYLTRANSFERASE"/>
    <property type="match status" value="1"/>
</dbReference>
<accession>A0A9P5ADR9</accession>
<evidence type="ECO:0000256" key="1">
    <source>
        <dbReference type="ARBA" id="ARBA00022679"/>
    </source>
</evidence>
<reference evidence="2" key="2">
    <citation type="submission" date="2020-02" db="EMBL/GenBank/DDBJ databases">
        <title>Identification and distribution of gene clusters putatively required for synthesis of sphingolipid metabolism inhibitors in phylogenetically diverse species of the filamentous fungus Fusarium.</title>
        <authorList>
            <person name="Kim H.-S."/>
            <person name="Busman M."/>
            <person name="Brown D.W."/>
            <person name="Divon H."/>
            <person name="Uhlig S."/>
            <person name="Proctor R.H."/>
        </authorList>
    </citation>
    <scope>NUCLEOTIDE SEQUENCE</scope>
    <source>
        <strain evidence="2">NRRL 25174</strain>
    </source>
</reference>
<dbReference type="Proteomes" id="UP000730481">
    <property type="component" value="Unassembled WGS sequence"/>
</dbReference>